<gene>
    <name evidence="3" type="ORF">CTI12_AA281840</name>
</gene>
<evidence type="ECO:0000313" key="4">
    <source>
        <dbReference type="Proteomes" id="UP000245207"/>
    </source>
</evidence>
<dbReference type="PROSITE" id="PS50089">
    <property type="entry name" value="ZF_RING_2"/>
    <property type="match status" value="1"/>
</dbReference>
<proteinExistence type="predicted"/>
<dbReference type="GO" id="GO:0016567">
    <property type="term" value="P:protein ubiquitination"/>
    <property type="evidence" value="ECO:0007669"/>
    <property type="project" value="InterPro"/>
</dbReference>
<dbReference type="GO" id="GO:0036297">
    <property type="term" value="P:interstrand cross-link repair"/>
    <property type="evidence" value="ECO:0007669"/>
    <property type="project" value="InterPro"/>
</dbReference>
<reference evidence="3 4" key="1">
    <citation type="journal article" date="2018" name="Mol. Plant">
        <title>The genome of Artemisia annua provides insight into the evolution of Asteraceae family and artemisinin biosynthesis.</title>
        <authorList>
            <person name="Shen Q."/>
            <person name="Zhang L."/>
            <person name="Liao Z."/>
            <person name="Wang S."/>
            <person name="Yan T."/>
            <person name="Shi P."/>
            <person name="Liu M."/>
            <person name="Fu X."/>
            <person name="Pan Q."/>
            <person name="Wang Y."/>
            <person name="Lv Z."/>
            <person name="Lu X."/>
            <person name="Zhang F."/>
            <person name="Jiang W."/>
            <person name="Ma Y."/>
            <person name="Chen M."/>
            <person name="Hao X."/>
            <person name="Li L."/>
            <person name="Tang Y."/>
            <person name="Lv G."/>
            <person name="Zhou Y."/>
            <person name="Sun X."/>
            <person name="Brodelius P.E."/>
            <person name="Rose J.K.C."/>
            <person name="Tang K."/>
        </authorList>
    </citation>
    <scope>NUCLEOTIDE SEQUENCE [LARGE SCALE GENOMIC DNA]</scope>
    <source>
        <strain evidence="4">cv. Huhao1</strain>
        <tissue evidence="3">Leaf</tissue>
    </source>
</reference>
<keyword evidence="1" id="KW-0863">Zinc-finger</keyword>
<evidence type="ECO:0000259" key="2">
    <source>
        <dbReference type="PROSITE" id="PS50089"/>
    </source>
</evidence>
<dbReference type="STRING" id="35608.A0A2U1ND05"/>
<dbReference type="Pfam" id="PF13639">
    <property type="entry name" value="zf-RING_2"/>
    <property type="match status" value="1"/>
</dbReference>
<dbReference type="Gene3D" id="3.30.40.10">
    <property type="entry name" value="Zinc/RING finger domain, C3HC4 (zinc finger)"/>
    <property type="match status" value="1"/>
</dbReference>
<protein>
    <submittedName>
        <fullName evidence="3">Zinc finger, RING/FYVE/PHD-type</fullName>
    </submittedName>
</protein>
<dbReference type="PANTHER" id="PTHR16047:SF7">
    <property type="entry name" value="E3 UBIQUITIN-PROTEIN LIGASE RFWD3"/>
    <property type="match status" value="1"/>
</dbReference>
<dbReference type="GO" id="GO:0004842">
    <property type="term" value="F:ubiquitin-protein transferase activity"/>
    <property type="evidence" value="ECO:0007669"/>
    <property type="project" value="InterPro"/>
</dbReference>
<accession>A0A2U1ND05</accession>
<dbReference type="PANTHER" id="PTHR16047">
    <property type="entry name" value="RFWD3 PROTEIN"/>
    <property type="match status" value="1"/>
</dbReference>
<name>A0A2U1ND05_ARTAN</name>
<dbReference type="InterPro" id="IPR013083">
    <property type="entry name" value="Znf_RING/FYVE/PHD"/>
</dbReference>
<comment type="caution">
    <text evidence="3">The sequence shown here is derived from an EMBL/GenBank/DDBJ whole genome shotgun (WGS) entry which is preliminary data.</text>
</comment>
<dbReference type="EMBL" id="PKPP01003098">
    <property type="protein sequence ID" value="PWA71340.1"/>
    <property type="molecule type" value="Genomic_DNA"/>
</dbReference>
<keyword evidence="1" id="KW-0862">Zinc</keyword>
<evidence type="ECO:0000313" key="3">
    <source>
        <dbReference type="EMBL" id="PWA71340.1"/>
    </source>
</evidence>
<keyword evidence="4" id="KW-1185">Reference proteome</keyword>
<feature type="domain" description="RING-type" evidence="2">
    <location>
        <begin position="90"/>
        <end position="136"/>
    </location>
</feature>
<dbReference type="GO" id="GO:0005634">
    <property type="term" value="C:nucleus"/>
    <property type="evidence" value="ECO:0007669"/>
    <property type="project" value="InterPro"/>
</dbReference>
<keyword evidence="1" id="KW-0479">Metal-binding</keyword>
<dbReference type="InterPro" id="IPR001841">
    <property type="entry name" value="Znf_RING"/>
</dbReference>
<dbReference type="InterPro" id="IPR037381">
    <property type="entry name" value="RFWD3"/>
</dbReference>
<dbReference type="AlphaFoldDB" id="A0A2U1ND05"/>
<dbReference type="SUPFAM" id="SSF57850">
    <property type="entry name" value="RING/U-box"/>
    <property type="match status" value="1"/>
</dbReference>
<dbReference type="SMART" id="SM00184">
    <property type="entry name" value="RING"/>
    <property type="match status" value="1"/>
</dbReference>
<dbReference type="OrthoDB" id="5600418at2759"/>
<dbReference type="CDD" id="cd16450">
    <property type="entry name" value="mRING-C3HGC3_RFWD3"/>
    <property type="match status" value="1"/>
</dbReference>
<dbReference type="Proteomes" id="UP000245207">
    <property type="component" value="Unassembled WGS sequence"/>
</dbReference>
<evidence type="ECO:0000256" key="1">
    <source>
        <dbReference type="PROSITE-ProRule" id="PRU00175"/>
    </source>
</evidence>
<organism evidence="3 4">
    <name type="scientific">Artemisia annua</name>
    <name type="common">Sweet wormwood</name>
    <dbReference type="NCBI Taxonomy" id="35608"/>
    <lineage>
        <taxon>Eukaryota</taxon>
        <taxon>Viridiplantae</taxon>
        <taxon>Streptophyta</taxon>
        <taxon>Embryophyta</taxon>
        <taxon>Tracheophyta</taxon>
        <taxon>Spermatophyta</taxon>
        <taxon>Magnoliopsida</taxon>
        <taxon>eudicotyledons</taxon>
        <taxon>Gunneridae</taxon>
        <taxon>Pentapetalae</taxon>
        <taxon>asterids</taxon>
        <taxon>campanulids</taxon>
        <taxon>Asterales</taxon>
        <taxon>Asteraceae</taxon>
        <taxon>Asteroideae</taxon>
        <taxon>Anthemideae</taxon>
        <taxon>Artemisiinae</taxon>
        <taxon>Artemisia</taxon>
    </lineage>
</organism>
<sequence length="242" mass="26832">MSGSTPERLLEIRDGVPRLPHELLGIAFPVEVDHSEEESLIPVERLVTTNPIADGITSQGVEVINSANNAVNTNGVNNELNESRIVGCSCPICYDACTTEGNHQICNLPCGHVYGLSCIKKWLQLNQSSKKCPQCKRSCTLEDVRKLYVTCQHTDDNETLLKNVLSRMEELRVSTLELRDQETLLKNVFSCIEELRVSALGVPDHGDLKEKLSGSKKRIHAFEELVHAIDALKQRVSTGTAR</sequence>
<dbReference type="GO" id="GO:0008270">
    <property type="term" value="F:zinc ion binding"/>
    <property type="evidence" value="ECO:0007669"/>
    <property type="project" value="UniProtKB-KW"/>
</dbReference>